<evidence type="ECO:0000313" key="5">
    <source>
        <dbReference type="Proteomes" id="UP001177003"/>
    </source>
</evidence>
<evidence type="ECO:0000256" key="1">
    <source>
        <dbReference type="ARBA" id="ARBA00006568"/>
    </source>
</evidence>
<organism evidence="4 5">
    <name type="scientific">Lactuca saligna</name>
    <name type="common">Willowleaf lettuce</name>
    <dbReference type="NCBI Taxonomy" id="75948"/>
    <lineage>
        <taxon>Eukaryota</taxon>
        <taxon>Viridiplantae</taxon>
        <taxon>Streptophyta</taxon>
        <taxon>Embryophyta</taxon>
        <taxon>Tracheophyta</taxon>
        <taxon>Spermatophyta</taxon>
        <taxon>Magnoliopsida</taxon>
        <taxon>eudicotyledons</taxon>
        <taxon>Gunneridae</taxon>
        <taxon>Pentapetalae</taxon>
        <taxon>asterids</taxon>
        <taxon>campanulids</taxon>
        <taxon>Asterales</taxon>
        <taxon>Asteraceae</taxon>
        <taxon>Cichorioideae</taxon>
        <taxon>Cichorieae</taxon>
        <taxon>Lactucinae</taxon>
        <taxon>Lactuca</taxon>
    </lineage>
</organism>
<dbReference type="InterPro" id="IPR001229">
    <property type="entry name" value="Jacalin-like_lectin_dom"/>
</dbReference>
<name>A0AA35Y9S3_LACSI</name>
<dbReference type="PANTHER" id="PTHR46506">
    <property type="entry name" value="OS05G0143600 PROTEIN"/>
    <property type="match status" value="1"/>
</dbReference>
<dbReference type="EMBL" id="OX465086">
    <property type="protein sequence ID" value="CAI9264001.1"/>
    <property type="molecule type" value="Genomic_DNA"/>
</dbReference>
<feature type="domain" description="Jacalin-type lectin" evidence="3">
    <location>
        <begin position="1"/>
        <end position="131"/>
    </location>
</feature>
<evidence type="ECO:0000256" key="2">
    <source>
        <dbReference type="ARBA" id="ARBA00022734"/>
    </source>
</evidence>
<evidence type="ECO:0000259" key="3">
    <source>
        <dbReference type="PROSITE" id="PS51752"/>
    </source>
</evidence>
<evidence type="ECO:0000313" key="4">
    <source>
        <dbReference type="EMBL" id="CAI9264001.1"/>
    </source>
</evidence>
<dbReference type="AlphaFoldDB" id="A0AA35Y9S3"/>
<dbReference type="Gene3D" id="2.100.10.30">
    <property type="entry name" value="Jacalin-like lectin domain"/>
    <property type="match status" value="1"/>
</dbReference>
<sequence>MKLSFFNTFSAIAYQCLKPDRNERPKMAHIVEELEKVYNIQAGGRNGGGTVSEKKFDENEELTCIKGTIKVLTSGHTTISSLTFITNDKTRGPFGRKIDTPFYILWEKGNFGGFYGLAHNIIDDIGVYMKSSSDVFTRVGKWGMKSHGCPDNQWSFRLQKNHRLKEITIDHGYLIYFLMFTTEFRGEDKTSEKKV</sequence>
<proteinExistence type="inferred from homology"/>
<dbReference type="PROSITE" id="PS51752">
    <property type="entry name" value="JACALIN_LECTIN"/>
    <property type="match status" value="1"/>
</dbReference>
<accession>A0AA35Y9S3</accession>
<dbReference type="Proteomes" id="UP001177003">
    <property type="component" value="Chromosome 0"/>
</dbReference>
<keyword evidence="5" id="KW-1185">Reference proteome</keyword>
<dbReference type="GO" id="GO:0030246">
    <property type="term" value="F:carbohydrate binding"/>
    <property type="evidence" value="ECO:0007669"/>
    <property type="project" value="UniProtKB-KW"/>
</dbReference>
<dbReference type="InterPro" id="IPR036404">
    <property type="entry name" value="Jacalin-like_lectin_dom_sf"/>
</dbReference>
<gene>
    <name evidence="4" type="ORF">LSALG_LOCUS4669</name>
</gene>
<protein>
    <recommendedName>
        <fullName evidence="3">Jacalin-type lectin domain-containing protein</fullName>
    </recommendedName>
</protein>
<dbReference type="SUPFAM" id="SSF51101">
    <property type="entry name" value="Mannose-binding lectins"/>
    <property type="match status" value="1"/>
</dbReference>
<keyword evidence="2" id="KW-0430">Lectin</keyword>
<reference evidence="4" key="1">
    <citation type="submission" date="2023-04" db="EMBL/GenBank/DDBJ databases">
        <authorList>
            <person name="Vijverberg K."/>
            <person name="Xiong W."/>
            <person name="Schranz E."/>
        </authorList>
    </citation>
    <scope>NUCLEOTIDE SEQUENCE</scope>
</reference>
<dbReference type="Pfam" id="PF01419">
    <property type="entry name" value="Jacalin"/>
    <property type="match status" value="1"/>
</dbReference>
<comment type="similarity">
    <text evidence="1">Belongs to the jacalin lectin family.</text>
</comment>